<gene>
    <name evidence="3" type="ORF">S03H2_40155</name>
</gene>
<name>X1HB99_9ZZZZ</name>
<dbReference type="InterPro" id="IPR029057">
    <property type="entry name" value="PRTase-like"/>
</dbReference>
<dbReference type="Pfam" id="PF00156">
    <property type="entry name" value="Pribosyltran"/>
    <property type="match status" value="1"/>
</dbReference>
<organism evidence="3">
    <name type="scientific">marine sediment metagenome</name>
    <dbReference type="NCBI Taxonomy" id="412755"/>
    <lineage>
        <taxon>unclassified sequences</taxon>
        <taxon>metagenomes</taxon>
        <taxon>ecological metagenomes</taxon>
    </lineage>
</organism>
<dbReference type="PANTHER" id="PTHR47505:SF1">
    <property type="entry name" value="DNA UTILIZATION PROTEIN YHGH"/>
    <property type="match status" value="1"/>
</dbReference>
<sequence>IPVPLHPKRKKKRGFNQAQIIAKELARIKGIELRDQMLLKIKNVPPQTSLRVEERAENVSGAFGVAKGDKIKGKVVLLVDDVYTTGSTIRECSSVLRNAGVKEVKALTVAQA</sequence>
<evidence type="ECO:0000256" key="1">
    <source>
        <dbReference type="ARBA" id="ARBA00008007"/>
    </source>
</evidence>
<evidence type="ECO:0000313" key="3">
    <source>
        <dbReference type="EMBL" id="GAH54355.1"/>
    </source>
</evidence>
<dbReference type="Gene3D" id="3.40.50.2020">
    <property type="match status" value="1"/>
</dbReference>
<proteinExistence type="inferred from homology"/>
<evidence type="ECO:0000259" key="2">
    <source>
        <dbReference type="Pfam" id="PF00156"/>
    </source>
</evidence>
<dbReference type="SUPFAM" id="SSF53271">
    <property type="entry name" value="PRTase-like"/>
    <property type="match status" value="1"/>
</dbReference>
<dbReference type="InterPro" id="IPR000836">
    <property type="entry name" value="PRTase_dom"/>
</dbReference>
<comment type="caution">
    <text evidence="3">The sequence shown here is derived from an EMBL/GenBank/DDBJ whole genome shotgun (WGS) entry which is preliminary data.</text>
</comment>
<dbReference type="CDD" id="cd06223">
    <property type="entry name" value="PRTases_typeI"/>
    <property type="match status" value="1"/>
</dbReference>
<comment type="similarity">
    <text evidence="1">Belongs to the ComF/GntX family.</text>
</comment>
<dbReference type="EMBL" id="BARU01024877">
    <property type="protein sequence ID" value="GAH54355.1"/>
    <property type="molecule type" value="Genomic_DNA"/>
</dbReference>
<accession>X1HB99</accession>
<dbReference type="InterPro" id="IPR051910">
    <property type="entry name" value="ComF/GntX_DNA_util-trans"/>
</dbReference>
<reference evidence="3" key="1">
    <citation type="journal article" date="2014" name="Front. Microbiol.">
        <title>High frequency of phylogenetically diverse reductive dehalogenase-homologous genes in deep subseafloor sedimentary metagenomes.</title>
        <authorList>
            <person name="Kawai M."/>
            <person name="Futagami T."/>
            <person name="Toyoda A."/>
            <person name="Takaki Y."/>
            <person name="Nishi S."/>
            <person name="Hori S."/>
            <person name="Arai W."/>
            <person name="Tsubouchi T."/>
            <person name="Morono Y."/>
            <person name="Uchiyama I."/>
            <person name="Ito T."/>
            <person name="Fujiyama A."/>
            <person name="Inagaki F."/>
            <person name="Takami H."/>
        </authorList>
    </citation>
    <scope>NUCLEOTIDE SEQUENCE</scope>
    <source>
        <strain evidence="3">Expedition CK06-06</strain>
    </source>
</reference>
<feature type="non-terminal residue" evidence="3">
    <location>
        <position position="1"/>
    </location>
</feature>
<protein>
    <recommendedName>
        <fullName evidence="2">Phosphoribosyltransferase domain-containing protein</fullName>
    </recommendedName>
</protein>
<feature type="domain" description="Phosphoribosyltransferase" evidence="2">
    <location>
        <begin position="12"/>
        <end position="110"/>
    </location>
</feature>
<dbReference type="PANTHER" id="PTHR47505">
    <property type="entry name" value="DNA UTILIZATION PROTEIN YHGH"/>
    <property type="match status" value="1"/>
</dbReference>
<dbReference type="AlphaFoldDB" id="X1HB99"/>